<accession>W6QMD2</accession>
<evidence type="ECO:0000256" key="1">
    <source>
        <dbReference type="SAM" id="Coils"/>
    </source>
</evidence>
<gene>
    <name evidence="2" type="ORF">PROQFM164_S08g000074</name>
</gene>
<dbReference type="Proteomes" id="UP000030686">
    <property type="component" value="Unassembled WGS sequence"/>
</dbReference>
<evidence type="ECO:0000313" key="2">
    <source>
        <dbReference type="EMBL" id="CDM38023.1"/>
    </source>
</evidence>
<feature type="coiled-coil region" evidence="1">
    <location>
        <begin position="53"/>
        <end position="100"/>
    </location>
</feature>
<dbReference type="OrthoDB" id="4440408at2759"/>
<reference evidence="2" key="1">
    <citation type="journal article" date="2014" name="Nat. Commun.">
        <title>Multiple recent horizontal transfers of a large genomic region in cheese making fungi.</title>
        <authorList>
            <person name="Cheeseman K."/>
            <person name="Ropars J."/>
            <person name="Renault P."/>
            <person name="Dupont J."/>
            <person name="Gouzy J."/>
            <person name="Branca A."/>
            <person name="Abraham A.L."/>
            <person name="Ceppi M."/>
            <person name="Conseiller E."/>
            <person name="Debuchy R."/>
            <person name="Malagnac F."/>
            <person name="Goarin A."/>
            <person name="Silar P."/>
            <person name="Lacoste S."/>
            <person name="Sallet E."/>
            <person name="Bensimon A."/>
            <person name="Giraud T."/>
            <person name="Brygoo Y."/>
        </authorList>
    </citation>
    <scope>NUCLEOTIDE SEQUENCE [LARGE SCALE GENOMIC DNA]</scope>
    <source>
        <strain evidence="2">FM164</strain>
    </source>
</reference>
<name>W6QMD2_PENRF</name>
<proteinExistence type="predicted"/>
<sequence length="236" mass="27818">MPLKFLLESCAFNFNIPVILTISQRYRYNTFENGLPRKWPIDLKGILETEIALRENSQREIALKEKMKELAKESINVTVVQDLREELSILSKKYWTLERRWWKIKSSINDSPLTRGIDYWRSQPKWYMHRLEQKFAVGHCTVECSCCEKSRGFALDPEQKSQIQDFFKFEINGTGFWYYDRIKLASLLGLMVGNYENPLDLIVRLPPRYTPPSEESRRSFVSLSSLVSLRSMDISE</sequence>
<evidence type="ECO:0000313" key="3">
    <source>
        <dbReference type="Proteomes" id="UP000030686"/>
    </source>
</evidence>
<dbReference type="EMBL" id="HG792022">
    <property type="protein sequence ID" value="CDM38023.1"/>
    <property type="molecule type" value="Genomic_DNA"/>
</dbReference>
<keyword evidence="1" id="KW-0175">Coiled coil</keyword>
<dbReference type="AlphaFoldDB" id="W6QMD2"/>
<protein>
    <submittedName>
        <fullName evidence="2">Uncharacterized protein</fullName>
    </submittedName>
</protein>
<keyword evidence="3" id="KW-1185">Reference proteome</keyword>
<organism evidence="2 3">
    <name type="scientific">Penicillium roqueforti (strain FM164)</name>
    <dbReference type="NCBI Taxonomy" id="1365484"/>
    <lineage>
        <taxon>Eukaryota</taxon>
        <taxon>Fungi</taxon>
        <taxon>Dikarya</taxon>
        <taxon>Ascomycota</taxon>
        <taxon>Pezizomycotina</taxon>
        <taxon>Eurotiomycetes</taxon>
        <taxon>Eurotiomycetidae</taxon>
        <taxon>Eurotiales</taxon>
        <taxon>Aspergillaceae</taxon>
        <taxon>Penicillium</taxon>
    </lineage>
</organism>
<dbReference type="STRING" id="1365484.W6QMD2"/>